<reference evidence="4 5" key="1">
    <citation type="submission" date="2014-08" db="EMBL/GenBank/DDBJ databases">
        <title>Comparative genomics of the Paenibacillus odorifer group.</title>
        <authorList>
            <person name="den Bakker H.C."/>
            <person name="Tsai Y.-C."/>
            <person name="Martin N."/>
            <person name="Korlach J."/>
            <person name="Wiedmann M."/>
        </authorList>
    </citation>
    <scope>NUCLEOTIDE SEQUENCE [LARGE SCALE GENOMIC DNA]</scope>
    <source>
        <strain evidence="4 5">DSM 15220</strain>
    </source>
</reference>
<dbReference type="Proteomes" id="UP000029500">
    <property type="component" value="Chromosome"/>
</dbReference>
<evidence type="ECO:0000256" key="2">
    <source>
        <dbReference type="ARBA" id="ARBA00023315"/>
    </source>
</evidence>
<proteinExistence type="predicted"/>
<dbReference type="PANTHER" id="PTHR43420">
    <property type="entry name" value="ACETYLTRANSFERASE"/>
    <property type="match status" value="1"/>
</dbReference>
<dbReference type="HOGENOM" id="CLU_087235_2_0_9"/>
<gene>
    <name evidence="4" type="ORF">PGRAT_08700</name>
</gene>
<dbReference type="Gene3D" id="3.40.630.30">
    <property type="match status" value="1"/>
</dbReference>
<keyword evidence="5" id="KW-1185">Reference proteome</keyword>
<dbReference type="GO" id="GO:0016747">
    <property type="term" value="F:acyltransferase activity, transferring groups other than amino-acyl groups"/>
    <property type="evidence" value="ECO:0007669"/>
    <property type="project" value="InterPro"/>
</dbReference>
<dbReference type="Pfam" id="PF00583">
    <property type="entry name" value="Acetyltransf_1"/>
    <property type="match status" value="1"/>
</dbReference>
<dbReference type="STRING" id="189425.PGRAT_08700"/>
<dbReference type="InterPro" id="IPR016181">
    <property type="entry name" value="Acyl_CoA_acyltransferase"/>
</dbReference>
<dbReference type="CDD" id="cd04301">
    <property type="entry name" value="NAT_SF"/>
    <property type="match status" value="1"/>
</dbReference>
<keyword evidence="1 4" id="KW-0808">Transferase</keyword>
<dbReference type="AlphaFoldDB" id="A0A089NFC2"/>
<dbReference type="InterPro" id="IPR000182">
    <property type="entry name" value="GNAT_dom"/>
</dbReference>
<dbReference type="InterPro" id="IPR050680">
    <property type="entry name" value="YpeA/RimI_acetyltransf"/>
</dbReference>
<dbReference type="KEGG" id="pgm:PGRAT_08700"/>
<dbReference type="PROSITE" id="PS51186">
    <property type="entry name" value="GNAT"/>
    <property type="match status" value="1"/>
</dbReference>
<evidence type="ECO:0000313" key="5">
    <source>
        <dbReference type="Proteomes" id="UP000029500"/>
    </source>
</evidence>
<protein>
    <submittedName>
        <fullName evidence="4">Acetyltransferase</fullName>
    </submittedName>
</protein>
<name>A0A089NFC2_9BACL</name>
<accession>A0A089NFC2</accession>
<organism evidence="4 5">
    <name type="scientific">Paenibacillus graminis</name>
    <dbReference type="NCBI Taxonomy" id="189425"/>
    <lineage>
        <taxon>Bacteria</taxon>
        <taxon>Bacillati</taxon>
        <taxon>Bacillota</taxon>
        <taxon>Bacilli</taxon>
        <taxon>Bacillales</taxon>
        <taxon>Paenibacillaceae</taxon>
        <taxon>Paenibacillus</taxon>
    </lineage>
</organism>
<dbReference type="OrthoDB" id="5319888at2"/>
<dbReference type="PANTHER" id="PTHR43420:SF52">
    <property type="entry name" value="N-ACETYLTRANSFERASE YODP"/>
    <property type="match status" value="1"/>
</dbReference>
<evidence type="ECO:0000259" key="3">
    <source>
        <dbReference type="PROSITE" id="PS51186"/>
    </source>
</evidence>
<dbReference type="SUPFAM" id="SSF55729">
    <property type="entry name" value="Acyl-CoA N-acyltransferases (Nat)"/>
    <property type="match status" value="1"/>
</dbReference>
<dbReference type="eggNOG" id="COG0456">
    <property type="taxonomic scope" value="Bacteria"/>
</dbReference>
<sequence>MDHISITHGNPKSASGGRLLGMALDYMAYPVIGTADKALIENTLQQLWVLGKNRFSHQYAFEARLDNRTIGIISCYPVSVMDKLAWPTARELIKLRKWNLIKHSLLHLQELWSMVSLKEGRADEYHIGALAALPESRGSGVGSKLIQQAEDKARLNNYGKCSLTVRQENFRAIKLYERLGYRITDSIENKPYYLYRMVKPLPRILT</sequence>
<dbReference type="EMBL" id="CP009287">
    <property type="protein sequence ID" value="AIQ67699.1"/>
    <property type="molecule type" value="Genomic_DNA"/>
</dbReference>
<keyword evidence="2" id="KW-0012">Acyltransferase</keyword>
<feature type="domain" description="N-acetyltransferase" evidence="3">
    <location>
        <begin position="27"/>
        <end position="202"/>
    </location>
</feature>
<evidence type="ECO:0000313" key="4">
    <source>
        <dbReference type="EMBL" id="AIQ67699.1"/>
    </source>
</evidence>
<dbReference type="RefSeq" id="WP_025706426.1">
    <property type="nucleotide sequence ID" value="NZ_CP009287.1"/>
</dbReference>
<evidence type="ECO:0000256" key="1">
    <source>
        <dbReference type="ARBA" id="ARBA00022679"/>
    </source>
</evidence>